<name>A0A4Z0W9Q6_9GAMM</name>
<feature type="domain" description="YdhG-like" evidence="1">
    <location>
        <begin position="30"/>
        <end position="134"/>
    </location>
</feature>
<sequence>MTRNPDTLADKAQADTAALEKINACPHEARTALLHLRELIFETAAESAEVTGFRETLKWGQPSYVTSSGSTMRIHWQPDTPDRCYLYCHCQTRLVETFRELYRDLFEFEGNRAIVLPISGEMPVGPLKHCISMALQYHRVKHLPMLGA</sequence>
<dbReference type="Pfam" id="PF08818">
    <property type="entry name" value="DUF1801"/>
    <property type="match status" value="1"/>
</dbReference>
<dbReference type="SUPFAM" id="SSF159888">
    <property type="entry name" value="YdhG-like"/>
    <property type="match status" value="1"/>
</dbReference>
<accession>A0A4Z0W9Q6</accession>
<reference evidence="2 3" key="1">
    <citation type="submission" date="2019-04" db="EMBL/GenBank/DDBJ databases">
        <title>Natronospirillum operosus gen. nov., sp. nov., a haloalkaliphilic satellite isolated from decaying biomass of laboratory culture of cyanobacterium Geitlerinema sp. and proposal of Natronospirillaceae fam. nov. and Saccharospirillaceae fam. nov.</title>
        <authorList>
            <person name="Kevbrin V."/>
            <person name="Boltyanskaya Y."/>
            <person name="Koziaeva V."/>
            <person name="Grouzdev D.S."/>
            <person name="Park M."/>
            <person name="Cho J."/>
        </authorList>
    </citation>
    <scope>NUCLEOTIDE SEQUENCE [LARGE SCALE GENOMIC DNA]</scope>
    <source>
        <strain evidence="2 3">G-116</strain>
    </source>
</reference>
<gene>
    <name evidence="2" type="ORF">E4656_12160</name>
</gene>
<proteinExistence type="predicted"/>
<dbReference type="Proteomes" id="UP000297475">
    <property type="component" value="Unassembled WGS sequence"/>
</dbReference>
<dbReference type="RefSeq" id="WP_135483545.1">
    <property type="nucleotide sequence ID" value="NZ_SRMF01000004.1"/>
</dbReference>
<dbReference type="InterPro" id="IPR014922">
    <property type="entry name" value="YdhG-like"/>
</dbReference>
<dbReference type="EMBL" id="SRMF01000004">
    <property type="protein sequence ID" value="TGG92873.1"/>
    <property type="molecule type" value="Genomic_DNA"/>
</dbReference>
<organism evidence="2 3">
    <name type="scientific">Natronospirillum operosum</name>
    <dbReference type="NCBI Taxonomy" id="2759953"/>
    <lineage>
        <taxon>Bacteria</taxon>
        <taxon>Pseudomonadati</taxon>
        <taxon>Pseudomonadota</taxon>
        <taxon>Gammaproteobacteria</taxon>
        <taxon>Oceanospirillales</taxon>
        <taxon>Natronospirillaceae</taxon>
        <taxon>Natronospirillum</taxon>
    </lineage>
</organism>
<dbReference type="OrthoDB" id="328972at2"/>
<evidence type="ECO:0000313" key="3">
    <source>
        <dbReference type="Proteomes" id="UP000297475"/>
    </source>
</evidence>
<comment type="caution">
    <text evidence="2">The sequence shown here is derived from an EMBL/GenBank/DDBJ whole genome shotgun (WGS) entry which is preliminary data.</text>
</comment>
<evidence type="ECO:0000313" key="2">
    <source>
        <dbReference type="EMBL" id="TGG92873.1"/>
    </source>
</evidence>
<evidence type="ECO:0000259" key="1">
    <source>
        <dbReference type="Pfam" id="PF08818"/>
    </source>
</evidence>
<protein>
    <submittedName>
        <fullName evidence="2">DUF1801 domain-containing protein</fullName>
    </submittedName>
</protein>
<keyword evidence="3" id="KW-1185">Reference proteome</keyword>
<dbReference type="AlphaFoldDB" id="A0A4Z0W9Q6"/>